<reference evidence="1 2" key="1">
    <citation type="submission" date="2018-06" db="EMBL/GenBank/DDBJ databases">
        <title>Genomic Encyclopedia of Archaeal and Bacterial Type Strains, Phase II (KMG-II): from individual species to whole genera.</title>
        <authorList>
            <person name="Goeker M."/>
        </authorList>
    </citation>
    <scope>NUCLEOTIDE SEQUENCE [LARGE SCALE GENOMIC DNA]</scope>
    <source>
        <strain evidence="1 2">ATCC BAA-1881</strain>
    </source>
</reference>
<dbReference type="EMBL" id="QKUF01000019">
    <property type="protein sequence ID" value="PZW25318.1"/>
    <property type="molecule type" value="Genomic_DNA"/>
</dbReference>
<proteinExistence type="predicted"/>
<accession>A0A326U1Y0</accession>
<dbReference type="AlphaFoldDB" id="A0A326U1Y0"/>
<dbReference type="OrthoDB" id="156043at2"/>
<dbReference type="RefSeq" id="WP_111324702.1">
    <property type="nucleotide sequence ID" value="NZ_BIFX01000002.1"/>
</dbReference>
<protein>
    <submittedName>
        <fullName evidence="1">Uncharacterized protein</fullName>
    </submittedName>
</protein>
<organism evidence="1 2">
    <name type="scientific">Thermosporothrix hazakensis</name>
    <dbReference type="NCBI Taxonomy" id="644383"/>
    <lineage>
        <taxon>Bacteria</taxon>
        <taxon>Bacillati</taxon>
        <taxon>Chloroflexota</taxon>
        <taxon>Ktedonobacteria</taxon>
        <taxon>Ktedonobacterales</taxon>
        <taxon>Thermosporotrichaceae</taxon>
        <taxon>Thermosporothrix</taxon>
    </lineage>
</organism>
<evidence type="ECO:0000313" key="1">
    <source>
        <dbReference type="EMBL" id="PZW25318.1"/>
    </source>
</evidence>
<dbReference type="Proteomes" id="UP000248806">
    <property type="component" value="Unassembled WGS sequence"/>
</dbReference>
<gene>
    <name evidence="1" type="ORF">EI42_04370</name>
</gene>
<evidence type="ECO:0000313" key="2">
    <source>
        <dbReference type="Proteomes" id="UP000248806"/>
    </source>
</evidence>
<keyword evidence="2" id="KW-1185">Reference proteome</keyword>
<name>A0A326U1Y0_THEHA</name>
<sequence>MWSKSSMRANVNTLQLLEAVVRGNFHAQMAFESVVAFLQRSGLLRMLSFDRDSQWVGSVSARYFPSALWRFLQCVGISPNVVPP</sequence>
<comment type="caution">
    <text evidence="1">The sequence shown here is derived from an EMBL/GenBank/DDBJ whole genome shotgun (WGS) entry which is preliminary data.</text>
</comment>